<sequence length="480" mass="53014">MLRPRRLLPGLLAAALLLGGSATALTGEPVAPKPRPGAAGIGDPYFPQDGNGGIDVRRYDVDVSYDFARGRLTGTTRLTLRATHALSRFNLDLLLPVREVRVDGRDASWSRPDRHELRIRPARPIAAGEVVTVLVRYAGRPGRLGWDGERNWLADDGEVVAMNQPHMAPWWFPANDHPRDKAVMDVEVTVPAAKQVVGNGRRVSRRVHGATATTRWRADEPMAPYLAFFAAGSFDVERGTDRDGARPLPWYVAVSRRIPEPDRSRMMGLMRQTPALVRWTERQLGAYPFGSTGGVTTSLDPGFALENQTRPTYPVMHGDGALATVVHEVAHQWFGDSVSVRGWRDIWVNEGAATFMEARYAETHGGVPAQRWMERTHAALAGSEDFWDVRVDDPGPGRIFSTPVYLRGGMTLQALRERIGEDDFWRLLRTWVRERAGGHGSGAALEALAARVSGEDLDAFFDAWLRAPRPPARTVANGFA</sequence>
<evidence type="ECO:0000259" key="14">
    <source>
        <dbReference type="Pfam" id="PF01433"/>
    </source>
</evidence>
<evidence type="ECO:0000313" key="16">
    <source>
        <dbReference type="Proteomes" id="UP001168537"/>
    </source>
</evidence>
<dbReference type="Gene3D" id="2.60.40.1730">
    <property type="entry name" value="tricorn interacting facor f3 domain"/>
    <property type="match status" value="1"/>
</dbReference>
<evidence type="ECO:0000256" key="3">
    <source>
        <dbReference type="ARBA" id="ARBA00010136"/>
    </source>
</evidence>
<comment type="cofactor">
    <cofactor evidence="2">
        <name>Zn(2+)</name>
        <dbReference type="ChEBI" id="CHEBI:29105"/>
    </cofactor>
</comment>
<keyword evidence="8 15" id="KW-0378">Hydrolase</keyword>
<accession>A0ABT8ERJ5</accession>
<dbReference type="InterPro" id="IPR050344">
    <property type="entry name" value="Peptidase_M1_aminopeptidases"/>
</dbReference>
<feature type="signal peptide" evidence="13">
    <location>
        <begin position="1"/>
        <end position="26"/>
    </location>
</feature>
<dbReference type="EC" id="3.4.11.2" evidence="4"/>
<evidence type="ECO:0000256" key="7">
    <source>
        <dbReference type="ARBA" id="ARBA00022723"/>
    </source>
</evidence>
<dbReference type="PANTHER" id="PTHR11533">
    <property type="entry name" value="PROTEASE M1 ZINC METALLOPROTEASE"/>
    <property type="match status" value="1"/>
</dbReference>
<dbReference type="SUPFAM" id="SSF63737">
    <property type="entry name" value="Leukotriene A4 hydrolase N-terminal domain"/>
    <property type="match status" value="1"/>
</dbReference>
<keyword evidence="7" id="KW-0479">Metal-binding</keyword>
<evidence type="ECO:0000256" key="6">
    <source>
        <dbReference type="ARBA" id="ARBA00022670"/>
    </source>
</evidence>
<evidence type="ECO:0000256" key="5">
    <source>
        <dbReference type="ARBA" id="ARBA00015611"/>
    </source>
</evidence>
<dbReference type="InterPro" id="IPR042097">
    <property type="entry name" value="Aminopeptidase_N-like_N_sf"/>
</dbReference>
<keyword evidence="6" id="KW-0645">Protease</keyword>
<gene>
    <name evidence="15" type="ORF">QWY29_04680</name>
</gene>
<evidence type="ECO:0000256" key="11">
    <source>
        <dbReference type="ARBA" id="ARBA00029811"/>
    </source>
</evidence>
<comment type="similarity">
    <text evidence="3">Belongs to the peptidase M1 family.</text>
</comment>
<feature type="domain" description="Peptidase M1 membrane alanine aminopeptidase" evidence="14">
    <location>
        <begin position="323"/>
        <end position="464"/>
    </location>
</feature>
<dbReference type="RefSeq" id="WP_300959496.1">
    <property type="nucleotide sequence ID" value="NZ_JAUHJR010000001.1"/>
</dbReference>
<comment type="catalytic activity">
    <reaction evidence="1">
        <text>Release of an N-terminal amino acid, Xaa-|-Yaa- from a peptide, amide or arylamide. Xaa is preferably Ala, but may be most amino acids including Pro (slow action). When a terminal hydrophobic residue is followed by a prolyl residue, the two may be released as an intact Xaa-Pro dipeptide.</text>
        <dbReference type="EC" id="3.4.11.2"/>
    </reaction>
</comment>
<dbReference type="EMBL" id="JAUHJR010000001">
    <property type="protein sequence ID" value="MDN4160638.1"/>
    <property type="molecule type" value="Genomic_DNA"/>
</dbReference>
<dbReference type="InterPro" id="IPR027268">
    <property type="entry name" value="Peptidase_M4/M1_CTD_sf"/>
</dbReference>
<comment type="caution">
    <text evidence="15">The sequence shown here is derived from an EMBL/GenBank/DDBJ whole genome shotgun (WGS) entry which is preliminary data.</text>
</comment>
<evidence type="ECO:0000313" key="15">
    <source>
        <dbReference type="EMBL" id="MDN4160638.1"/>
    </source>
</evidence>
<evidence type="ECO:0000256" key="2">
    <source>
        <dbReference type="ARBA" id="ARBA00001947"/>
    </source>
</evidence>
<dbReference type="PANTHER" id="PTHR11533:SF297">
    <property type="entry name" value="AMINOPEPTIDASE N"/>
    <property type="match status" value="1"/>
</dbReference>
<dbReference type="Gene3D" id="1.10.390.10">
    <property type="entry name" value="Neutral Protease Domain 2"/>
    <property type="match status" value="1"/>
</dbReference>
<evidence type="ECO:0000256" key="9">
    <source>
        <dbReference type="ARBA" id="ARBA00022833"/>
    </source>
</evidence>
<keyword evidence="13" id="KW-0732">Signal</keyword>
<keyword evidence="15" id="KW-0031">Aminopeptidase</keyword>
<keyword evidence="16" id="KW-1185">Reference proteome</keyword>
<organism evidence="15 16">
    <name type="scientific">Nocardioides abyssi</name>
    <dbReference type="NCBI Taxonomy" id="3058370"/>
    <lineage>
        <taxon>Bacteria</taxon>
        <taxon>Bacillati</taxon>
        <taxon>Actinomycetota</taxon>
        <taxon>Actinomycetes</taxon>
        <taxon>Propionibacteriales</taxon>
        <taxon>Nocardioidaceae</taxon>
        <taxon>Nocardioides</taxon>
    </lineage>
</organism>
<evidence type="ECO:0000256" key="4">
    <source>
        <dbReference type="ARBA" id="ARBA00012564"/>
    </source>
</evidence>
<dbReference type="CDD" id="cd09603">
    <property type="entry name" value="M1_APN_like"/>
    <property type="match status" value="1"/>
</dbReference>
<dbReference type="PRINTS" id="PR00756">
    <property type="entry name" value="ALADIPTASE"/>
</dbReference>
<reference evidence="15" key="1">
    <citation type="submission" date="2023-06" db="EMBL/GenBank/DDBJ databases">
        <title>Draft genome sequence of Nocardioides sp. SOB72.</title>
        <authorList>
            <person name="Zhang G."/>
        </authorList>
    </citation>
    <scope>NUCLEOTIDE SEQUENCE</scope>
    <source>
        <strain evidence="15">SOB72</strain>
    </source>
</reference>
<proteinExistence type="inferred from homology"/>
<dbReference type="InterPro" id="IPR001930">
    <property type="entry name" value="Peptidase_M1"/>
</dbReference>
<evidence type="ECO:0000256" key="10">
    <source>
        <dbReference type="ARBA" id="ARBA00023049"/>
    </source>
</evidence>
<dbReference type="Pfam" id="PF01433">
    <property type="entry name" value="Peptidase_M1"/>
    <property type="match status" value="1"/>
</dbReference>
<keyword evidence="9" id="KW-0862">Zinc</keyword>
<evidence type="ECO:0000256" key="12">
    <source>
        <dbReference type="ARBA" id="ARBA00031533"/>
    </source>
</evidence>
<feature type="chain" id="PRO_5047335151" description="Aminopeptidase N" evidence="13">
    <location>
        <begin position="27"/>
        <end position="480"/>
    </location>
</feature>
<dbReference type="SUPFAM" id="SSF55486">
    <property type="entry name" value="Metalloproteases ('zincins'), catalytic domain"/>
    <property type="match status" value="1"/>
</dbReference>
<dbReference type="Proteomes" id="UP001168537">
    <property type="component" value="Unassembled WGS sequence"/>
</dbReference>
<protein>
    <recommendedName>
        <fullName evidence="5">Aminopeptidase N</fullName>
        <ecNumber evidence="4">3.4.11.2</ecNumber>
    </recommendedName>
    <alternativeName>
        <fullName evidence="11">Alanine aminopeptidase</fullName>
    </alternativeName>
    <alternativeName>
        <fullName evidence="12">Lysyl aminopeptidase</fullName>
    </alternativeName>
</protein>
<name>A0ABT8ERJ5_9ACTN</name>
<evidence type="ECO:0000256" key="1">
    <source>
        <dbReference type="ARBA" id="ARBA00000098"/>
    </source>
</evidence>
<dbReference type="GO" id="GO:0004177">
    <property type="term" value="F:aminopeptidase activity"/>
    <property type="evidence" value="ECO:0007669"/>
    <property type="project" value="UniProtKB-KW"/>
</dbReference>
<dbReference type="InterPro" id="IPR014782">
    <property type="entry name" value="Peptidase_M1_dom"/>
</dbReference>
<evidence type="ECO:0000256" key="13">
    <source>
        <dbReference type="SAM" id="SignalP"/>
    </source>
</evidence>
<keyword evidence="10" id="KW-0482">Metalloprotease</keyword>
<evidence type="ECO:0000256" key="8">
    <source>
        <dbReference type="ARBA" id="ARBA00022801"/>
    </source>
</evidence>